<evidence type="ECO:0000313" key="5">
    <source>
        <dbReference type="Proteomes" id="UP000244066"/>
    </source>
</evidence>
<protein>
    <submittedName>
        <fullName evidence="4">HIT family hydrolase</fullName>
    </submittedName>
</protein>
<feature type="domain" description="HIT" evidence="3">
    <location>
        <begin position="22"/>
        <end position="132"/>
    </location>
</feature>
<dbReference type="EMBL" id="NDWU01000012">
    <property type="protein sequence ID" value="PUA31867.1"/>
    <property type="molecule type" value="Genomic_DNA"/>
</dbReference>
<evidence type="ECO:0000259" key="3">
    <source>
        <dbReference type="PROSITE" id="PS51084"/>
    </source>
</evidence>
<dbReference type="InterPro" id="IPR011146">
    <property type="entry name" value="HIT-like"/>
</dbReference>
<accession>A0A2R7Y3C8</accession>
<name>A0A2R7Y3C8_9ARCH</name>
<dbReference type="AlphaFoldDB" id="A0A2R7Y3C8"/>
<dbReference type="SUPFAM" id="SSF54197">
    <property type="entry name" value="HIT-like"/>
    <property type="match status" value="1"/>
</dbReference>
<dbReference type="InterPro" id="IPR052908">
    <property type="entry name" value="AP-4-A_phosphorylase"/>
</dbReference>
<keyword evidence="4" id="KW-0378">Hydrolase</keyword>
<dbReference type="GO" id="GO:0000166">
    <property type="term" value="F:nucleotide binding"/>
    <property type="evidence" value="ECO:0007669"/>
    <property type="project" value="UniProtKB-KW"/>
</dbReference>
<dbReference type="Proteomes" id="UP000244066">
    <property type="component" value="Unassembled WGS sequence"/>
</dbReference>
<dbReference type="InterPro" id="IPR036265">
    <property type="entry name" value="HIT-like_sf"/>
</dbReference>
<dbReference type="PANTHER" id="PTHR42997:SF1">
    <property type="entry name" value="AP-4-A PHOSPHORYLASE"/>
    <property type="match status" value="1"/>
</dbReference>
<evidence type="ECO:0000313" key="4">
    <source>
        <dbReference type="EMBL" id="PUA31867.1"/>
    </source>
</evidence>
<dbReference type="GO" id="GO:0016787">
    <property type="term" value="F:hydrolase activity"/>
    <property type="evidence" value="ECO:0007669"/>
    <property type="project" value="UniProtKB-KW"/>
</dbReference>
<dbReference type="Pfam" id="PF01230">
    <property type="entry name" value="HIT"/>
    <property type="match status" value="1"/>
</dbReference>
<comment type="caution">
    <text evidence="4">The sequence shown here is derived from an EMBL/GenBank/DDBJ whole genome shotgun (WGS) entry which is preliminary data.</text>
</comment>
<evidence type="ECO:0000256" key="1">
    <source>
        <dbReference type="ARBA" id="ARBA00022741"/>
    </source>
</evidence>
<proteinExistence type="predicted"/>
<dbReference type="InterPro" id="IPR039383">
    <property type="entry name" value="FHIT"/>
</dbReference>
<gene>
    <name evidence="4" type="ORF">B9J98_05070</name>
</gene>
<feature type="short sequence motif" description="Histidine triad motif" evidence="2">
    <location>
        <begin position="117"/>
        <end position="121"/>
    </location>
</feature>
<organism evidence="4 5">
    <name type="scientific">Candidatus Terraquivivens tikiterensis</name>
    <dbReference type="NCBI Taxonomy" id="1980982"/>
    <lineage>
        <taxon>Archaea</taxon>
        <taxon>Nitrososphaerota</taxon>
        <taxon>Candidatus Wolframiiraptoraceae</taxon>
        <taxon>Candidatus Terraquivivens</taxon>
    </lineage>
</organism>
<dbReference type="PANTHER" id="PTHR42997">
    <property type="entry name" value="HIT FAMILY HYDROLASE"/>
    <property type="match status" value="1"/>
</dbReference>
<dbReference type="Gene3D" id="3.30.428.10">
    <property type="entry name" value="HIT-like"/>
    <property type="match status" value="1"/>
</dbReference>
<sequence>MKWLWAPWRMAYIRSGGTKECIFCTKGASSNEKEDLVLFKGKRCFVMMNLYPYNTGHLMVAPYRHVGNLTELDEDERKELMELITKSVAVLQKVLNPDGFNVGINLGRVAGAGVEGHVHFHVVPRWSGDTSFMTVIDEVRVIPELLSDTYERLVVHFSKDK</sequence>
<evidence type="ECO:0000256" key="2">
    <source>
        <dbReference type="PROSITE-ProRule" id="PRU00464"/>
    </source>
</evidence>
<dbReference type="PROSITE" id="PS51084">
    <property type="entry name" value="HIT_2"/>
    <property type="match status" value="1"/>
</dbReference>
<keyword evidence="1" id="KW-0547">Nucleotide-binding</keyword>
<reference evidence="4 5" key="1">
    <citation type="submission" date="2017-04" db="EMBL/GenBank/DDBJ databases">
        <title>Draft Aigarchaeota genome from a New Zealand hot spring.</title>
        <authorList>
            <person name="Reysenbach A.-L."/>
            <person name="Donaho J.A."/>
            <person name="Gerhart J."/>
            <person name="Kelley J.F."/>
            <person name="Kouba K."/>
            <person name="Podar M."/>
            <person name="Stott M."/>
        </authorList>
    </citation>
    <scope>NUCLEOTIDE SEQUENCE [LARGE SCALE GENOMIC DNA]</scope>
    <source>
        <strain evidence="4">NZ13_MG1</strain>
    </source>
</reference>
<dbReference type="CDD" id="cd01275">
    <property type="entry name" value="FHIT"/>
    <property type="match status" value="1"/>
</dbReference>